<dbReference type="RefSeq" id="WP_091643525.1">
    <property type="nucleotide sequence ID" value="NZ_FMHW01000002.1"/>
</dbReference>
<keyword evidence="6 9" id="KW-0067">ATP-binding</keyword>
<evidence type="ECO:0000313" key="9">
    <source>
        <dbReference type="EMBL" id="SCL28186.1"/>
    </source>
</evidence>
<dbReference type="GO" id="GO:0016887">
    <property type="term" value="F:ATP hydrolysis activity"/>
    <property type="evidence" value="ECO:0007669"/>
    <property type="project" value="InterPro"/>
</dbReference>
<dbReference type="InterPro" id="IPR027417">
    <property type="entry name" value="P-loop_NTPase"/>
</dbReference>
<evidence type="ECO:0000256" key="7">
    <source>
        <dbReference type="ARBA" id="ARBA00023136"/>
    </source>
</evidence>
<keyword evidence="3" id="KW-0813">Transport</keyword>
<dbReference type="AlphaFoldDB" id="A0A1C6SFC2"/>
<dbReference type="PROSITE" id="PS50893">
    <property type="entry name" value="ABC_TRANSPORTER_2"/>
    <property type="match status" value="2"/>
</dbReference>
<evidence type="ECO:0000313" key="10">
    <source>
        <dbReference type="Proteomes" id="UP000198959"/>
    </source>
</evidence>
<feature type="domain" description="ABC transporter" evidence="8">
    <location>
        <begin position="12"/>
        <end position="260"/>
    </location>
</feature>
<dbReference type="SUPFAM" id="SSF52540">
    <property type="entry name" value="P-loop containing nucleoside triphosphate hydrolases"/>
    <property type="match status" value="2"/>
</dbReference>
<keyword evidence="5" id="KW-0547">Nucleotide-binding</keyword>
<evidence type="ECO:0000259" key="8">
    <source>
        <dbReference type="PROSITE" id="PS50893"/>
    </source>
</evidence>
<dbReference type="Pfam" id="PF00005">
    <property type="entry name" value="ABC_tran"/>
    <property type="match status" value="2"/>
</dbReference>
<reference evidence="10" key="1">
    <citation type="submission" date="2016-06" db="EMBL/GenBank/DDBJ databases">
        <authorList>
            <person name="Varghese N."/>
            <person name="Submissions Spin"/>
        </authorList>
    </citation>
    <scope>NUCLEOTIDE SEQUENCE [LARGE SCALE GENOMIC DNA]</scope>
    <source>
        <strain evidence="10">DSM 43817</strain>
    </source>
</reference>
<dbReference type="NCBIfam" id="NF008453">
    <property type="entry name" value="PRK11308.1"/>
    <property type="match status" value="2"/>
</dbReference>
<dbReference type="GO" id="GO:0005886">
    <property type="term" value="C:plasma membrane"/>
    <property type="evidence" value="ECO:0007669"/>
    <property type="project" value="UniProtKB-SubCell"/>
</dbReference>
<dbReference type="SMART" id="SM00382">
    <property type="entry name" value="AAA"/>
    <property type="match status" value="2"/>
</dbReference>
<dbReference type="PROSITE" id="PS00211">
    <property type="entry name" value="ABC_TRANSPORTER_1"/>
    <property type="match status" value="2"/>
</dbReference>
<keyword evidence="4" id="KW-1003">Cell membrane</keyword>
<dbReference type="Gene3D" id="3.40.50.300">
    <property type="entry name" value="P-loop containing nucleotide triphosphate hydrolases"/>
    <property type="match status" value="2"/>
</dbReference>
<dbReference type="CDD" id="cd03257">
    <property type="entry name" value="ABC_NikE_OppD_transporters"/>
    <property type="match status" value="2"/>
</dbReference>
<name>A0A1C6SFC2_9ACTN</name>
<dbReference type="PANTHER" id="PTHR43297">
    <property type="entry name" value="OLIGOPEPTIDE TRANSPORT ATP-BINDING PROTEIN APPD"/>
    <property type="match status" value="1"/>
</dbReference>
<sequence length="550" mass="58733">MVESSLELDDALVVEDLTIQYGDDAPAIDGVSLRVGRGETVAVVGESGSGKSTLISAILAMLPANGRITAGRVVVGAHDVAHLEGDAVSALRGQWVGLVPQDPIANFNPVAKVVSQSVDVDRAHSDRTRAEARRHVLDAYEEAGLADAHMTIPNKYPHELSGGMRQRALIATALLHNPTLVLADEPTSALDVITQQRVLDLFGRLTAEHGSSVLFITHDLELALERADRVIVMKGGRIVEESTGEQLRTAPRTAYTKAFLAASERFTHDPAGTDDHLQRPIVLQGSGLRKQFGRRSRLRLGRGYPTITALDGVDFALRAKSTLAVVGQSGSGKTTLSSIALGLLKPDAGELHWNGQSMLDPSRQRRAGFRSAVQPVFQDPHTSLDPSFTVERTLFESLGQAGVSGRTEKTRRARELLDQVALPSRVLQSLPHELSGGQKQRVAIARALSLSPQILVCDEPVSALDVIVQAQVIDLLKQIQQESDLSILLISHDLGVVSSIADDVIVLRDGVAVDAGTCRAVFAAPTSEYTKALLAAIPGRPRSLSPAVGA</sequence>
<protein>
    <submittedName>
        <fullName evidence="9">Peptide/nickel transport system ATP-binding protein</fullName>
    </submittedName>
</protein>
<dbReference type="GO" id="GO:0005524">
    <property type="term" value="F:ATP binding"/>
    <property type="evidence" value="ECO:0007669"/>
    <property type="project" value="UniProtKB-KW"/>
</dbReference>
<evidence type="ECO:0000256" key="2">
    <source>
        <dbReference type="ARBA" id="ARBA00005417"/>
    </source>
</evidence>
<evidence type="ECO:0000256" key="1">
    <source>
        <dbReference type="ARBA" id="ARBA00004202"/>
    </source>
</evidence>
<keyword evidence="10" id="KW-1185">Reference proteome</keyword>
<dbReference type="InterPro" id="IPR017871">
    <property type="entry name" value="ABC_transporter-like_CS"/>
</dbReference>
<organism evidence="9 10">
    <name type="scientific">Micromonospora pallida</name>
    <dbReference type="NCBI Taxonomy" id="145854"/>
    <lineage>
        <taxon>Bacteria</taxon>
        <taxon>Bacillati</taxon>
        <taxon>Actinomycetota</taxon>
        <taxon>Actinomycetes</taxon>
        <taxon>Micromonosporales</taxon>
        <taxon>Micromonosporaceae</taxon>
        <taxon>Micromonospora</taxon>
    </lineage>
</organism>
<comment type="similarity">
    <text evidence="2">Belongs to the ABC transporter superfamily.</text>
</comment>
<evidence type="ECO:0000256" key="3">
    <source>
        <dbReference type="ARBA" id="ARBA00022448"/>
    </source>
</evidence>
<dbReference type="OrthoDB" id="501320at2"/>
<evidence type="ECO:0000256" key="4">
    <source>
        <dbReference type="ARBA" id="ARBA00022475"/>
    </source>
</evidence>
<dbReference type="InterPro" id="IPR003439">
    <property type="entry name" value="ABC_transporter-like_ATP-bd"/>
</dbReference>
<dbReference type="PANTHER" id="PTHR43297:SF2">
    <property type="entry name" value="DIPEPTIDE TRANSPORT ATP-BINDING PROTEIN DPPD"/>
    <property type="match status" value="1"/>
</dbReference>
<dbReference type="InterPro" id="IPR003593">
    <property type="entry name" value="AAA+_ATPase"/>
</dbReference>
<evidence type="ECO:0000256" key="6">
    <source>
        <dbReference type="ARBA" id="ARBA00022840"/>
    </source>
</evidence>
<evidence type="ECO:0000256" key="5">
    <source>
        <dbReference type="ARBA" id="ARBA00022741"/>
    </source>
</evidence>
<accession>A0A1C6SFC2</accession>
<dbReference type="InterPro" id="IPR050388">
    <property type="entry name" value="ABC_Ni/Peptide_Import"/>
</dbReference>
<comment type="subcellular location">
    <subcellularLocation>
        <location evidence="1">Cell membrane</location>
        <topology evidence="1">Peripheral membrane protein</topology>
    </subcellularLocation>
</comment>
<proteinExistence type="inferred from homology"/>
<dbReference type="EMBL" id="FMHW01000002">
    <property type="protein sequence ID" value="SCL28186.1"/>
    <property type="molecule type" value="Genomic_DNA"/>
</dbReference>
<dbReference type="Proteomes" id="UP000198959">
    <property type="component" value="Unassembled WGS sequence"/>
</dbReference>
<keyword evidence="7" id="KW-0472">Membrane</keyword>
<gene>
    <name evidence="9" type="ORF">GA0074692_2488</name>
</gene>
<feature type="domain" description="ABC transporter" evidence="8">
    <location>
        <begin position="283"/>
        <end position="534"/>
    </location>
</feature>
<dbReference type="STRING" id="145854.GA0074692_2488"/>